<dbReference type="EMBL" id="LN714482">
    <property type="protein sequence ID" value="CEL66768.1"/>
    <property type="molecule type" value="Genomic_DNA"/>
</dbReference>
<reference evidence="4" key="4">
    <citation type="journal article" date="2015" name="PLoS ONE">
        <title>Comprehensive Evaluation of Toxoplasma gondii VEG and Neospora caninum LIV Genomes with Tachyzoite Stage Transcriptome and Proteome Defines Novel Transcript Features.</title>
        <authorList>
            <person name="Ramaprasad A."/>
            <person name="Mourier T."/>
            <person name="Naeem R."/>
            <person name="Malas T.B."/>
            <person name="Moussa E."/>
            <person name="Panigrahi A."/>
            <person name="Vermont S.J."/>
            <person name="Otto T.D."/>
            <person name="Wastling J."/>
            <person name="Pain A."/>
        </authorList>
    </citation>
    <scope>NUCLEOTIDE SEQUENCE</scope>
    <source>
        <strain evidence="4">Liverpool</strain>
    </source>
</reference>
<evidence type="ECO:0000313" key="5">
    <source>
        <dbReference type="Proteomes" id="UP000007494"/>
    </source>
</evidence>
<evidence type="ECO:0000313" key="3">
    <source>
        <dbReference type="EMBL" id="CBZ52786.1"/>
    </source>
</evidence>
<feature type="region of interest" description="Disordered" evidence="1">
    <location>
        <begin position="55"/>
        <end position="120"/>
    </location>
</feature>
<sequence length="120" mass="13366">MNMRFRMRMSFLAVIGALLGGDAITSFNPTDRECGVYSLSGGIISAEAIRIKVLHSGSKGDGSEGANHRRQPSADSDADDEGERSEDERKNQRPLKRKNAGYWKKGDDGRTQRVPRRERN</sequence>
<protein>
    <submittedName>
        <fullName evidence="3">Uncharacterized protein</fullName>
    </submittedName>
</protein>
<feature type="compositionally biased region" description="Acidic residues" evidence="1">
    <location>
        <begin position="76"/>
        <end position="85"/>
    </location>
</feature>
<gene>
    <name evidence="4" type="ORF">BN1204_025740</name>
    <name evidence="3" type="ORF">NCLIV_025740</name>
</gene>
<accession>F0VGE2</accession>
<dbReference type="GeneID" id="13442658"/>
<dbReference type="RefSeq" id="XP_003882818.1">
    <property type="nucleotide sequence ID" value="XM_003882769.1"/>
</dbReference>
<dbReference type="InParanoid" id="F0VGE2"/>
<dbReference type="AlphaFoldDB" id="F0VGE2"/>
<dbReference type="VEuPathDB" id="ToxoDB:NCLIV_025740"/>
<feature type="signal peptide" evidence="2">
    <location>
        <begin position="1"/>
        <end position="23"/>
    </location>
</feature>
<reference evidence="3" key="2">
    <citation type="submission" date="2011-03" db="EMBL/GenBank/DDBJ databases">
        <title>Comparative genomics and transcriptomics of Neospora caninum and Toxoplasma gondii.</title>
        <authorList>
            <person name="Reid A.J."/>
            <person name="Sohal A."/>
            <person name="Harris D."/>
            <person name="Quail M."/>
            <person name="Sanders M."/>
            <person name="Berriman M."/>
            <person name="Wastling J.M."/>
            <person name="Pain A."/>
        </authorList>
    </citation>
    <scope>NUCLEOTIDE SEQUENCE</scope>
    <source>
        <strain evidence="3">Liverpool</strain>
    </source>
</reference>
<feature type="compositionally biased region" description="Basic and acidic residues" evidence="1">
    <location>
        <begin position="104"/>
        <end position="120"/>
    </location>
</feature>
<organism evidence="3 5">
    <name type="scientific">Neospora caninum (strain Liverpool)</name>
    <dbReference type="NCBI Taxonomy" id="572307"/>
    <lineage>
        <taxon>Eukaryota</taxon>
        <taxon>Sar</taxon>
        <taxon>Alveolata</taxon>
        <taxon>Apicomplexa</taxon>
        <taxon>Conoidasida</taxon>
        <taxon>Coccidia</taxon>
        <taxon>Eucoccidiorida</taxon>
        <taxon>Eimeriorina</taxon>
        <taxon>Sarcocystidae</taxon>
        <taxon>Neospora</taxon>
    </lineage>
</organism>
<keyword evidence="2" id="KW-0732">Signal</keyword>
<dbReference type="OMA" id="IRMICLA"/>
<keyword evidence="5" id="KW-1185">Reference proteome</keyword>
<feature type="chain" id="PRO_5007655253" evidence="2">
    <location>
        <begin position="24"/>
        <end position="120"/>
    </location>
</feature>
<reference evidence="3" key="1">
    <citation type="submission" date="2011-02" db="EMBL/GenBank/DDBJ databases">
        <authorList>
            <person name="Aslett M."/>
        </authorList>
    </citation>
    <scope>NUCLEOTIDE SEQUENCE</scope>
    <source>
        <strain evidence="3">Liverpool</strain>
    </source>
</reference>
<dbReference type="Proteomes" id="UP000007494">
    <property type="component" value="Chromosome VIIb"/>
</dbReference>
<dbReference type="EMBL" id="FR823389">
    <property type="protein sequence ID" value="CBZ52786.1"/>
    <property type="molecule type" value="Genomic_DNA"/>
</dbReference>
<evidence type="ECO:0000256" key="2">
    <source>
        <dbReference type="SAM" id="SignalP"/>
    </source>
</evidence>
<evidence type="ECO:0000256" key="1">
    <source>
        <dbReference type="SAM" id="MobiDB-lite"/>
    </source>
</evidence>
<proteinExistence type="predicted"/>
<name>F0VGE2_NEOCL</name>
<dbReference type="eggNOG" id="ENOG502TMV7">
    <property type="taxonomic scope" value="Eukaryota"/>
</dbReference>
<reference evidence="5" key="3">
    <citation type="journal article" date="2012" name="PLoS Pathog.">
        <title>Comparative genomics of the apicomplexan parasites Toxoplasma gondii and Neospora caninum: Coccidia differing in host range and transmission strategy.</title>
        <authorList>
            <person name="Reid A.J."/>
            <person name="Vermont S.J."/>
            <person name="Cotton J.A."/>
            <person name="Harris D."/>
            <person name="Hill-Cawthorne G.A."/>
            <person name="Konen-Waisman S."/>
            <person name="Latham S.M."/>
            <person name="Mourier T."/>
            <person name="Norton R."/>
            <person name="Quail M.A."/>
            <person name="Sanders M."/>
            <person name="Shanmugam D."/>
            <person name="Sohal A."/>
            <person name="Wasmuth J.D."/>
            <person name="Brunk B."/>
            <person name="Grigg M.E."/>
            <person name="Howard J.C."/>
            <person name="Parkinson J."/>
            <person name="Roos D.S."/>
            <person name="Trees A.J."/>
            <person name="Berriman M."/>
            <person name="Pain A."/>
            <person name="Wastling J.M."/>
        </authorList>
    </citation>
    <scope>NUCLEOTIDE SEQUENCE [LARGE SCALE GENOMIC DNA]</scope>
    <source>
        <strain evidence="5">Liverpool</strain>
    </source>
</reference>
<evidence type="ECO:0000313" key="4">
    <source>
        <dbReference type="EMBL" id="CEL66768.1"/>
    </source>
</evidence>